<accession>A0ABQ9HPV5</accession>
<dbReference type="Proteomes" id="UP001159363">
    <property type="component" value="Chromosome X"/>
</dbReference>
<sequence>MYLKELNLMEAMNDPIRILYRKQPLTANAGGEMSSPLECLKYEQIPQRNCSINDRGLGIREIAKWLDDLGSVLRVYYECLPPMRIEKVANKADPVLEKKDFGPLLDKTMKSHITQKNLQEGFRTSSWFPWNPSAVGV</sequence>
<gene>
    <name evidence="1" type="ORF">PR048_012606</name>
</gene>
<name>A0ABQ9HPV5_9NEOP</name>
<comment type="caution">
    <text evidence="1">The sequence shown here is derived from an EMBL/GenBank/DDBJ whole genome shotgun (WGS) entry which is preliminary data.</text>
</comment>
<proteinExistence type="predicted"/>
<reference evidence="1 2" key="1">
    <citation type="submission" date="2023-02" db="EMBL/GenBank/DDBJ databases">
        <title>LHISI_Scaffold_Assembly.</title>
        <authorList>
            <person name="Stuart O.P."/>
            <person name="Cleave R."/>
            <person name="Magrath M.J.L."/>
            <person name="Mikheyev A.S."/>
        </authorList>
    </citation>
    <scope>NUCLEOTIDE SEQUENCE [LARGE SCALE GENOMIC DNA]</scope>
    <source>
        <strain evidence="1">Daus_M_001</strain>
        <tissue evidence="1">Leg muscle</tissue>
    </source>
</reference>
<dbReference type="EMBL" id="JARBHB010000004">
    <property type="protein sequence ID" value="KAJ8886395.1"/>
    <property type="molecule type" value="Genomic_DNA"/>
</dbReference>
<keyword evidence="2" id="KW-1185">Reference proteome</keyword>
<organism evidence="1 2">
    <name type="scientific">Dryococelus australis</name>
    <dbReference type="NCBI Taxonomy" id="614101"/>
    <lineage>
        <taxon>Eukaryota</taxon>
        <taxon>Metazoa</taxon>
        <taxon>Ecdysozoa</taxon>
        <taxon>Arthropoda</taxon>
        <taxon>Hexapoda</taxon>
        <taxon>Insecta</taxon>
        <taxon>Pterygota</taxon>
        <taxon>Neoptera</taxon>
        <taxon>Polyneoptera</taxon>
        <taxon>Phasmatodea</taxon>
        <taxon>Verophasmatodea</taxon>
        <taxon>Anareolatae</taxon>
        <taxon>Phasmatidae</taxon>
        <taxon>Eurycanthinae</taxon>
        <taxon>Dryococelus</taxon>
    </lineage>
</organism>
<evidence type="ECO:0000313" key="1">
    <source>
        <dbReference type="EMBL" id="KAJ8886395.1"/>
    </source>
</evidence>
<evidence type="ECO:0000313" key="2">
    <source>
        <dbReference type="Proteomes" id="UP001159363"/>
    </source>
</evidence>
<protein>
    <submittedName>
        <fullName evidence="1">Uncharacterized protein</fullName>
    </submittedName>
</protein>